<evidence type="ECO:0000313" key="1">
    <source>
        <dbReference type="EMBL" id="ETS81162.1"/>
    </source>
</evidence>
<dbReference type="GeneID" id="19271177"/>
<dbReference type="InParanoid" id="W3X6Y6"/>
<evidence type="ECO:0000313" key="2">
    <source>
        <dbReference type="Proteomes" id="UP000030651"/>
    </source>
</evidence>
<organism evidence="1 2">
    <name type="scientific">Pestalotiopsis fici (strain W106-1 / CGMCC3.15140)</name>
    <dbReference type="NCBI Taxonomy" id="1229662"/>
    <lineage>
        <taxon>Eukaryota</taxon>
        <taxon>Fungi</taxon>
        <taxon>Dikarya</taxon>
        <taxon>Ascomycota</taxon>
        <taxon>Pezizomycotina</taxon>
        <taxon>Sordariomycetes</taxon>
        <taxon>Xylariomycetidae</taxon>
        <taxon>Amphisphaeriales</taxon>
        <taxon>Sporocadaceae</taxon>
        <taxon>Pestalotiopsis</taxon>
    </lineage>
</organism>
<dbReference type="AlphaFoldDB" id="W3X6Y6"/>
<proteinExistence type="predicted"/>
<gene>
    <name evidence="1" type="ORF">PFICI_06164</name>
</gene>
<dbReference type="eggNOG" id="ENOG502SIDW">
    <property type="taxonomic scope" value="Eukaryota"/>
</dbReference>
<evidence type="ECO:0008006" key="3">
    <source>
        <dbReference type="Google" id="ProtNLM"/>
    </source>
</evidence>
<name>W3X6Y6_PESFW</name>
<sequence>MTVINDAPSRFVIRPLDVSHIEWVSAIFAHSHLFHNKAWRGWLPEKNLTALAYEVLGTSDYLMRHQLESGYSLGMFDTEYQFKNPASAPNGGKLWWDPQDPHADGQRLLEQMDFPLVSIALAYDSIHPLDPAGMAPLLVSLPPTKDIFGILAALDPRDPATWQATGPGQVLFRNATNTRADYEGLGLMAKMAREMMFRSAEQGFRAIQIECMNNPVTHVWSHPPPPFKGEVISEFQTKTYEEKDENGKMVAKLGLADQRMTKCYVTRR</sequence>
<accession>W3X6Y6</accession>
<protein>
    <recommendedName>
        <fullName evidence="3">N-acetyltransferase domain-containing protein</fullName>
    </recommendedName>
</protein>
<dbReference type="OrthoDB" id="5169850at2759"/>
<dbReference type="RefSeq" id="XP_007832936.1">
    <property type="nucleotide sequence ID" value="XM_007834745.1"/>
</dbReference>
<reference evidence="2" key="1">
    <citation type="journal article" date="2015" name="BMC Genomics">
        <title>Genomic and transcriptomic analysis of the endophytic fungus Pestalotiopsis fici reveals its lifestyle and high potential for synthesis of natural products.</title>
        <authorList>
            <person name="Wang X."/>
            <person name="Zhang X."/>
            <person name="Liu L."/>
            <person name="Xiang M."/>
            <person name="Wang W."/>
            <person name="Sun X."/>
            <person name="Che Y."/>
            <person name="Guo L."/>
            <person name="Liu G."/>
            <person name="Guo L."/>
            <person name="Wang C."/>
            <person name="Yin W.B."/>
            <person name="Stadler M."/>
            <person name="Zhang X."/>
            <person name="Liu X."/>
        </authorList>
    </citation>
    <scope>NUCLEOTIDE SEQUENCE [LARGE SCALE GENOMIC DNA]</scope>
    <source>
        <strain evidence="2">W106-1 / CGMCC3.15140</strain>
    </source>
</reference>
<dbReference type="OMA" id="ALYWDEN"/>
<dbReference type="KEGG" id="pfy:PFICI_06164"/>
<dbReference type="Proteomes" id="UP000030651">
    <property type="component" value="Unassembled WGS sequence"/>
</dbReference>
<dbReference type="HOGENOM" id="CLU_067124_0_0_1"/>
<keyword evidence="2" id="KW-1185">Reference proteome</keyword>
<dbReference type="EMBL" id="KI912112">
    <property type="protein sequence ID" value="ETS81162.1"/>
    <property type="molecule type" value="Genomic_DNA"/>
</dbReference>